<evidence type="ECO:0000313" key="2">
    <source>
        <dbReference type="Proteomes" id="UP000068382"/>
    </source>
</evidence>
<dbReference type="Proteomes" id="UP000068382">
    <property type="component" value="Unassembled WGS sequence"/>
</dbReference>
<gene>
    <name evidence="1" type="ORF">TRIHO_17590</name>
</gene>
<reference evidence="1 2" key="1">
    <citation type="submission" date="2015-12" db="EMBL/GenBank/DDBJ databases">
        <title>Genome sequence of the marine Rhodobacteraceae strain O3.65, Candidatus Tritonibacter horizontis.</title>
        <authorList>
            <person name="Poehlein A."/>
            <person name="Giebel H.A."/>
            <person name="Voget S."/>
            <person name="Brinkhoff T."/>
        </authorList>
    </citation>
    <scope>NUCLEOTIDE SEQUENCE [LARGE SCALE GENOMIC DNA]</scope>
    <source>
        <strain evidence="1 2">O3.65</strain>
    </source>
</reference>
<comment type="caution">
    <text evidence="1">The sequence shown here is derived from an EMBL/GenBank/DDBJ whole genome shotgun (WGS) entry which is preliminary data.</text>
</comment>
<accession>A0A132BYF5</accession>
<protein>
    <recommendedName>
        <fullName evidence="3">Glycosyl transferase family 2</fullName>
    </recommendedName>
</protein>
<dbReference type="AlphaFoldDB" id="A0A132BYF5"/>
<sequence length="326" mass="36352">MNDASNQVWRVGAIMNEPLAEVLRFCAWYLALGADEVVICFDNPDDEAIALLCDHPRLRCVPCTPQFWSDLELTPQDAFVTRQNAAITWIYQQYADGWLLNVDADEFLFLEQGGLADLLAAVPQGIRSVRIVSAERILTEADDGLTYFRRPMSYEARKLVYGDDAELFGPRRAGLIGHPQGKSVVRCGIPGLRLRQHWPRGGGKDGDKLELLLDHRHGAHLLHMIGADYAIWRSKLAWRCQSRGFTGGLTARIEEALAGPDPETTLRALFARLHSATSALLARLEAEDALLRLRLDIDALVRECFWVTPDQVTHAQDPQAQESGAS</sequence>
<dbReference type="RefSeq" id="WP_068242159.1">
    <property type="nucleotide sequence ID" value="NZ_LPUY01000053.1"/>
</dbReference>
<dbReference type="Pfam" id="PF13704">
    <property type="entry name" value="Glyco_tranf_2_4"/>
    <property type="match status" value="1"/>
</dbReference>
<dbReference type="EMBL" id="LPUY01000053">
    <property type="protein sequence ID" value="KUP93418.1"/>
    <property type="molecule type" value="Genomic_DNA"/>
</dbReference>
<organism evidence="1 2">
    <name type="scientific">Tritonibacter horizontis</name>
    <dbReference type="NCBI Taxonomy" id="1768241"/>
    <lineage>
        <taxon>Bacteria</taxon>
        <taxon>Pseudomonadati</taxon>
        <taxon>Pseudomonadota</taxon>
        <taxon>Alphaproteobacteria</taxon>
        <taxon>Rhodobacterales</taxon>
        <taxon>Paracoccaceae</taxon>
        <taxon>Tritonibacter</taxon>
    </lineage>
</organism>
<keyword evidence="2" id="KW-1185">Reference proteome</keyword>
<evidence type="ECO:0000313" key="1">
    <source>
        <dbReference type="EMBL" id="KUP93418.1"/>
    </source>
</evidence>
<evidence type="ECO:0008006" key="3">
    <source>
        <dbReference type="Google" id="ProtNLM"/>
    </source>
</evidence>
<name>A0A132BYF5_9RHOB</name>
<dbReference type="OrthoDB" id="7203640at2"/>
<proteinExistence type="predicted"/>